<feature type="compositionally biased region" description="Basic and acidic residues" evidence="1">
    <location>
        <begin position="1"/>
        <end position="10"/>
    </location>
</feature>
<dbReference type="Bgee" id="ENSCATG00000038707">
    <property type="expression patterns" value="Expressed in thymus and 12 other cell types or tissues"/>
</dbReference>
<evidence type="ECO:0000313" key="3">
    <source>
        <dbReference type="Proteomes" id="UP000233060"/>
    </source>
</evidence>
<accession>A0A2K5N1E3</accession>
<dbReference type="STRING" id="9531.ENSCATP00000031140"/>
<feature type="compositionally biased region" description="Polar residues" evidence="1">
    <location>
        <begin position="175"/>
        <end position="207"/>
    </location>
</feature>
<dbReference type="GO" id="GO:0008380">
    <property type="term" value="P:RNA splicing"/>
    <property type="evidence" value="ECO:0007669"/>
    <property type="project" value="InterPro"/>
</dbReference>
<dbReference type="Proteomes" id="UP000233060">
    <property type="component" value="Unassembled WGS sequence"/>
</dbReference>
<dbReference type="OMA" id="RVLQCEC"/>
<evidence type="ECO:0000313" key="2">
    <source>
        <dbReference type="Ensembl" id="ENSCATP00000031140.1"/>
    </source>
</evidence>
<keyword evidence="3" id="KW-1185">Reference proteome</keyword>
<dbReference type="GeneTree" id="ENSGT00940000162896"/>
<dbReference type="InterPro" id="IPR034585">
    <property type="entry name" value="PAP-1"/>
</dbReference>
<proteinExistence type="predicted"/>
<sequence length="220" mass="25428">MSSQPGREDEGAGGAWRPREPPDQELQRAREQKQRWHGEDEAKPEDCIPGVPGNEHAREFLAHAPTKGLWMPLGKEVRVLQCECYKECPFFIKDNQKLEQFRVAHEDFMYDIIQDNKQYEKDVRIQQLKQLLEDSTSDEDGSSSSSSEGKEKHKKKKRKEKHKKGRKKRKRRKNGSTNLPSQMRVPTQSDKDVTCSTFSSQESNTVAKEQRKMQSEKVAG</sequence>
<feature type="region of interest" description="Disordered" evidence="1">
    <location>
        <begin position="1"/>
        <end position="53"/>
    </location>
</feature>
<protein>
    <submittedName>
        <fullName evidence="2">Uncharacterized protein</fullName>
    </submittedName>
</protein>
<feature type="compositionally biased region" description="Basic and acidic residues" evidence="1">
    <location>
        <begin position="17"/>
        <end position="46"/>
    </location>
</feature>
<evidence type="ECO:0000256" key="1">
    <source>
        <dbReference type="SAM" id="MobiDB-lite"/>
    </source>
</evidence>
<organism evidence="2 3">
    <name type="scientific">Cercocebus atys</name>
    <name type="common">Sooty mangabey</name>
    <name type="synonym">Cercocebus torquatus atys</name>
    <dbReference type="NCBI Taxonomy" id="9531"/>
    <lineage>
        <taxon>Eukaryota</taxon>
        <taxon>Metazoa</taxon>
        <taxon>Chordata</taxon>
        <taxon>Craniata</taxon>
        <taxon>Vertebrata</taxon>
        <taxon>Euteleostomi</taxon>
        <taxon>Mammalia</taxon>
        <taxon>Eutheria</taxon>
        <taxon>Euarchontoglires</taxon>
        <taxon>Primates</taxon>
        <taxon>Haplorrhini</taxon>
        <taxon>Catarrhini</taxon>
        <taxon>Cercopithecidae</taxon>
        <taxon>Cercopithecinae</taxon>
        <taxon>Cercocebus</taxon>
    </lineage>
</organism>
<dbReference type="PANTHER" id="PTHR35252:SF1">
    <property type="entry name" value="RETINITIS PIGMENTOSA 9 PROTEIN"/>
    <property type="match status" value="1"/>
</dbReference>
<feature type="compositionally biased region" description="Basic and acidic residues" evidence="1">
    <location>
        <begin position="208"/>
        <end position="220"/>
    </location>
</feature>
<name>A0A2K5N1E3_CERAT</name>
<reference evidence="2" key="2">
    <citation type="submission" date="2025-09" db="UniProtKB">
        <authorList>
            <consortium name="Ensembl"/>
        </authorList>
    </citation>
    <scope>IDENTIFICATION</scope>
</reference>
<feature type="compositionally biased region" description="Basic residues" evidence="1">
    <location>
        <begin position="152"/>
        <end position="174"/>
    </location>
</feature>
<dbReference type="Ensembl" id="ENSCATT00000055405.1">
    <property type="protein sequence ID" value="ENSCATP00000031140.1"/>
    <property type="gene ID" value="ENSCATG00000038707.1"/>
</dbReference>
<reference evidence="2" key="1">
    <citation type="submission" date="2025-08" db="UniProtKB">
        <authorList>
            <consortium name="Ensembl"/>
        </authorList>
    </citation>
    <scope>IDENTIFICATION</scope>
</reference>
<feature type="region of interest" description="Disordered" evidence="1">
    <location>
        <begin position="133"/>
        <end position="220"/>
    </location>
</feature>
<dbReference type="AlphaFoldDB" id="A0A2K5N1E3"/>
<dbReference type="PANTHER" id="PTHR35252">
    <property type="entry name" value="RETINITIS PIGMENTOSA 9 PROTEIN"/>
    <property type="match status" value="1"/>
</dbReference>